<evidence type="ECO:0008006" key="5">
    <source>
        <dbReference type="Google" id="ProtNLM"/>
    </source>
</evidence>
<dbReference type="EMBL" id="FOXC01000011">
    <property type="protein sequence ID" value="SFP25012.1"/>
    <property type="molecule type" value="Genomic_DNA"/>
</dbReference>
<dbReference type="AlphaFoldDB" id="A0A1I5NTB1"/>
<proteinExistence type="predicted"/>
<reference evidence="2 3" key="1">
    <citation type="submission" date="2016-10" db="EMBL/GenBank/DDBJ databases">
        <authorList>
            <person name="de Groot N.N."/>
        </authorList>
    </citation>
    <scope>NUCLEOTIDE SEQUENCE [LARGE SCALE GENOMIC DNA]</scope>
    <source>
        <strain evidence="2 3">DSM 17073</strain>
    </source>
</reference>
<evidence type="ECO:0000313" key="2">
    <source>
        <dbReference type="EMBL" id="SFP25012.1"/>
    </source>
</evidence>
<dbReference type="RefSeq" id="WP_089831238.1">
    <property type="nucleotide sequence ID" value="NZ_BJWI01000010.1"/>
</dbReference>
<reference evidence="1 4" key="2">
    <citation type="submission" date="2019-07" db="EMBL/GenBank/DDBJ databases">
        <title>Whole genome shotgun sequence of Halolactibacillus halophilus NBRC 100868.</title>
        <authorList>
            <person name="Hosoyama A."/>
            <person name="Uohara A."/>
            <person name="Ohji S."/>
            <person name="Ichikawa N."/>
        </authorList>
    </citation>
    <scope>NUCLEOTIDE SEQUENCE [LARGE SCALE GENOMIC DNA]</scope>
    <source>
        <strain evidence="1 4">NBRC 100868</strain>
    </source>
</reference>
<dbReference type="Gene3D" id="1.20.120.440">
    <property type="entry name" value="YppE-like"/>
    <property type="match status" value="1"/>
</dbReference>
<accession>A0A1I5NTB1</accession>
<dbReference type="OrthoDB" id="2691485at2"/>
<dbReference type="Proteomes" id="UP000242243">
    <property type="component" value="Unassembled WGS sequence"/>
</dbReference>
<organism evidence="2 3">
    <name type="scientific">Halolactibacillus halophilus</name>
    <dbReference type="NCBI Taxonomy" id="306540"/>
    <lineage>
        <taxon>Bacteria</taxon>
        <taxon>Bacillati</taxon>
        <taxon>Bacillota</taxon>
        <taxon>Bacilli</taxon>
        <taxon>Bacillales</taxon>
        <taxon>Bacillaceae</taxon>
        <taxon>Halolactibacillus</taxon>
    </lineage>
</organism>
<evidence type="ECO:0000313" key="1">
    <source>
        <dbReference type="EMBL" id="GEM01434.1"/>
    </source>
</evidence>
<dbReference type="EMBL" id="BJWI01000010">
    <property type="protein sequence ID" value="GEM01434.1"/>
    <property type="molecule type" value="Genomic_DNA"/>
</dbReference>
<protein>
    <recommendedName>
        <fullName evidence="5">DUF1798 family protein</fullName>
    </recommendedName>
</protein>
<evidence type="ECO:0000313" key="3">
    <source>
        <dbReference type="Proteomes" id="UP000242243"/>
    </source>
</evidence>
<dbReference type="Pfam" id="PF08807">
    <property type="entry name" value="DUF1798"/>
    <property type="match status" value="1"/>
</dbReference>
<dbReference type="SUPFAM" id="SSF140415">
    <property type="entry name" value="YppE-like"/>
    <property type="match status" value="1"/>
</dbReference>
<keyword evidence="4" id="KW-1185">Reference proteome</keyword>
<sequence>MTILSQTETIDRIKQTCFIRYQKKTPPAQLNDREAFNVIKQEVTPQFQLLEQWEDTLLTDIQTHTLSIHPTLVQSTRENMELIIMHSFYHDADIKRFNELVKSVDVVLDMVRKVYPK</sequence>
<evidence type="ECO:0000313" key="4">
    <source>
        <dbReference type="Proteomes" id="UP000321547"/>
    </source>
</evidence>
<dbReference type="InterPro" id="IPR014913">
    <property type="entry name" value="YppE-like"/>
</dbReference>
<dbReference type="STRING" id="306540.SAMN05421839_11118"/>
<name>A0A1I5NTB1_9BACI</name>
<dbReference type="InterPro" id="IPR023351">
    <property type="entry name" value="YppE-like_sf"/>
</dbReference>
<dbReference type="Proteomes" id="UP000321547">
    <property type="component" value="Unassembled WGS sequence"/>
</dbReference>
<gene>
    <name evidence="1" type="ORF">HHA03_09660</name>
    <name evidence="2" type="ORF">SAMN05421839_11118</name>
</gene>